<dbReference type="Pfam" id="PF00195">
    <property type="entry name" value="Chal_sti_synt_N"/>
    <property type="match status" value="1"/>
</dbReference>
<dbReference type="Gene3D" id="3.40.47.10">
    <property type="match status" value="2"/>
</dbReference>
<evidence type="ECO:0000313" key="10">
    <source>
        <dbReference type="Proteomes" id="UP001457282"/>
    </source>
</evidence>
<accession>A0AAW1YCT1</accession>
<evidence type="ECO:0000256" key="6">
    <source>
        <dbReference type="RuleBase" id="RU003633"/>
    </source>
</evidence>
<evidence type="ECO:0000256" key="5">
    <source>
        <dbReference type="PIRSR" id="PIRSR000451-1"/>
    </source>
</evidence>
<dbReference type="CDD" id="cd00831">
    <property type="entry name" value="CHS_like"/>
    <property type="match status" value="1"/>
</dbReference>
<evidence type="ECO:0000259" key="7">
    <source>
        <dbReference type="Pfam" id="PF00195"/>
    </source>
</evidence>
<dbReference type="FunFam" id="3.40.47.10:FF:000025">
    <property type="entry name" value="Chalcone synthase 2"/>
    <property type="match status" value="1"/>
</dbReference>
<dbReference type="GO" id="GO:0033815">
    <property type="term" value="F:biphenyl synthase activity"/>
    <property type="evidence" value="ECO:0007669"/>
    <property type="project" value="UniProtKB-ARBA"/>
</dbReference>
<protein>
    <recommendedName>
        <fullName evidence="11">Chalcone synthase</fullName>
    </recommendedName>
</protein>
<dbReference type="PANTHER" id="PTHR11877:SF14">
    <property type="entry name" value="CHALCONE SYNTHASE"/>
    <property type="match status" value="1"/>
</dbReference>
<feature type="domain" description="Chalcone/stilbene synthase N-terminal" evidence="7">
    <location>
        <begin position="5"/>
        <end position="223"/>
    </location>
</feature>
<organism evidence="9 10">
    <name type="scientific">Rubus argutus</name>
    <name type="common">Southern blackberry</name>
    <dbReference type="NCBI Taxonomy" id="59490"/>
    <lineage>
        <taxon>Eukaryota</taxon>
        <taxon>Viridiplantae</taxon>
        <taxon>Streptophyta</taxon>
        <taxon>Embryophyta</taxon>
        <taxon>Tracheophyta</taxon>
        <taxon>Spermatophyta</taxon>
        <taxon>Magnoliopsida</taxon>
        <taxon>eudicotyledons</taxon>
        <taxon>Gunneridae</taxon>
        <taxon>Pentapetalae</taxon>
        <taxon>rosids</taxon>
        <taxon>fabids</taxon>
        <taxon>Rosales</taxon>
        <taxon>Rosaceae</taxon>
        <taxon>Rosoideae</taxon>
        <taxon>Rosoideae incertae sedis</taxon>
        <taxon>Rubus</taxon>
    </lineage>
</organism>
<sequence length="387" mass="42332">MESVAKEAKIPATILAIATANPVNCYHQKDYPDFLFRVTKSEDKTELKDKFKRICEKSMIKKRYLGITEESLKANPNICTYKAPSLDARQDLLIYEVPKLGKEAALKAITEWGQPISSLTHLIFCTSSCVDMPGADFQLVKLLGLDPSIQRFMIYQQGCFSGGTALRIAKDVAENNAGARVLIVCSEIITMFFQQPSENHLDVLVGQALFSDGAAALIVGANPDPESERQLFNIMSARQTIIPNSEHGVVGHLREMGFEYYLSPEIPKLVSGKIKDCLSKGFEGLGVNGDRNSLFYCIHPGGPAILKKVEEELGLKEGKLRASRHVLSEFGNMGGPSVLFVLDEMRKKSMAEGKATTGEGLEWGVLLAMGPGLTVETVVLRSVSTAN</sequence>
<dbReference type="InterPro" id="IPR012328">
    <property type="entry name" value="Chalcone/stilbene_synt_C"/>
</dbReference>
<feature type="active site" description="Acyl-thioester intermediate" evidence="5">
    <location>
        <position position="159"/>
    </location>
</feature>
<dbReference type="InterPro" id="IPR011141">
    <property type="entry name" value="Polyketide_synthase_type-III"/>
</dbReference>
<evidence type="ECO:0000313" key="9">
    <source>
        <dbReference type="EMBL" id="KAK9945915.1"/>
    </source>
</evidence>
<evidence type="ECO:0008006" key="11">
    <source>
        <dbReference type="Google" id="ProtNLM"/>
    </source>
</evidence>
<evidence type="ECO:0000256" key="3">
    <source>
        <dbReference type="ARBA" id="ARBA00022679"/>
    </source>
</evidence>
<dbReference type="AlphaFoldDB" id="A0AAW1YCT1"/>
<dbReference type="PIRSF" id="PIRSF000451">
    <property type="entry name" value="PKS_III"/>
    <property type="match status" value="1"/>
</dbReference>
<dbReference type="PANTHER" id="PTHR11877">
    <property type="entry name" value="HYDROXYMETHYLGLUTARYL-COA SYNTHASE"/>
    <property type="match status" value="1"/>
</dbReference>
<comment type="subunit">
    <text evidence="2">Homodimer.</text>
</comment>
<evidence type="ECO:0000259" key="8">
    <source>
        <dbReference type="Pfam" id="PF02797"/>
    </source>
</evidence>
<dbReference type="InterPro" id="IPR016039">
    <property type="entry name" value="Thiolase-like"/>
</dbReference>
<proteinExistence type="inferred from homology"/>
<reference evidence="9 10" key="1">
    <citation type="journal article" date="2023" name="G3 (Bethesda)">
        <title>A chromosome-length genome assembly and annotation of blackberry (Rubus argutus, cv. 'Hillquist').</title>
        <authorList>
            <person name="Bruna T."/>
            <person name="Aryal R."/>
            <person name="Dudchenko O."/>
            <person name="Sargent D.J."/>
            <person name="Mead D."/>
            <person name="Buti M."/>
            <person name="Cavallini A."/>
            <person name="Hytonen T."/>
            <person name="Andres J."/>
            <person name="Pham M."/>
            <person name="Weisz D."/>
            <person name="Mascagni F."/>
            <person name="Usai G."/>
            <person name="Natali L."/>
            <person name="Bassil N."/>
            <person name="Fernandez G.E."/>
            <person name="Lomsadze A."/>
            <person name="Armour M."/>
            <person name="Olukolu B."/>
            <person name="Poorten T."/>
            <person name="Britton C."/>
            <person name="Davik J."/>
            <person name="Ashrafi H."/>
            <person name="Aiden E.L."/>
            <person name="Borodovsky M."/>
            <person name="Worthington M."/>
        </authorList>
    </citation>
    <scope>NUCLEOTIDE SEQUENCE [LARGE SCALE GENOMIC DNA]</scope>
    <source>
        <strain evidence="9">PI 553951</strain>
    </source>
</reference>
<comment type="caution">
    <text evidence="9">The sequence shown here is derived from an EMBL/GenBank/DDBJ whole genome shotgun (WGS) entry which is preliminary data.</text>
</comment>
<dbReference type="GO" id="GO:0030639">
    <property type="term" value="P:polyketide biosynthetic process"/>
    <property type="evidence" value="ECO:0007669"/>
    <property type="project" value="TreeGrafter"/>
</dbReference>
<dbReference type="EMBL" id="JBEDUW010000002">
    <property type="protein sequence ID" value="KAK9945915.1"/>
    <property type="molecule type" value="Genomic_DNA"/>
</dbReference>
<dbReference type="FunFam" id="3.40.47.10:FF:000014">
    <property type="entry name" value="Chalcone synthase 1"/>
    <property type="match status" value="1"/>
</dbReference>
<dbReference type="Proteomes" id="UP001457282">
    <property type="component" value="Unassembled WGS sequence"/>
</dbReference>
<keyword evidence="4 6" id="KW-0012">Acyltransferase</keyword>
<dbReference type="SUPFAM" id="SSF53901">
    <property type="entry name" value="Thiolase-like"/>
    <property type="match status" value="2"/>
</dbReference>
<feature type="domain" description="Chalcone/stilbene synthase C-terminal" evidence="8">
    <location>
        <begin position="234"/>
        <end position="383"/>
    </location>
</feature>
<keyword evidence="3 6" id="KW-0808">Transferase</keyword>
<evidence type="ECO:0000256" key="2">
    <source>
        <dbReference type="ARBA" id="ARBA00011738"/>
    </source>
</evidence>
<keyword evidence="10" id="KW-1185">Reference proteome</keyword>
<comment type="similarity">
    <text evidence="1 6">Belongs to the thiolase-like superfamily. Chalcone/stilbene synthases family.</text>
</comment>
<evidence type="ECO:0000256" key="4">
    <source>
        <dbReference type="ARBA" id="ARBA00023315"/>
    </source>
</evidence>
<dbReference type="InterPro" id="IPR001099">
    <property type="entry name" value="Chalcone/stilbene_synt_N"/>
</dbReference>
<name>A0AAW1YCT1_RUBAR</name>
<dbReference type="Pfam" id="PF02797">
    <property type="entry name" value="Chal_sti_synt_C"/>
    <property type="match status" value="1"/>
</dbReference>
<gene>
    <name evidence="9" type="ORF">M0R45_011405</name>
</gene>
<evidence type="ECO:0000256" key="1">
    <source>
        <dbReference type="ARBA" id="ARBA00005531"/>
    </source>
</evidence>